<keyword evidence="2" id="KW-0472">Membrane</keyword>
<dbReference type="AlphaFoldDB" id="A0A367FU71"/>
<sequence>MKKNTKITFSRSFSILAAAALSMTLIGGQTFPAYAENSSGIESGAVIPDNITIDSPTALANVALPSNAYGTLSWADSSYVPDKRVQSCGVVFKPAAGADLSGLPGWDSNSGTLTGSVTVVVSSIDSTEENSGSEESSDSSDSDSGESYGTDDKEENGTDVNESDADTSVKETEDSTAENEEKNEGLQDDSAQENKEDPETTGKTEQSSSDSSDTTDAADASGEENRDPEITEAPEVTVAPSEDNKTQDGEEAEAVETPAVTITPAAEDGMDPDAASENRDDENHEKNNDAEITAIPEITETPDTEENKDNIFDRKDDTEDKRPQNAATDLTETEKEEIASQNHTCDGITVSGIDLPWYVQFRVSGGEDYQFTNEEDATIFKSYEFELWDTQNNTEYKIPDGEYISVTVPVKAGYTYSIEHLLDNGAMETIIPSMDGDTMTFSTHSFSPFGIAGSKSLVGPDAESNTGATVTPAADASSSDTASSGTADSAETDSTDTNTAETSQNLTSDSTDQEQSSSQNSDTAENEAEEQSSATTSKKQVNTGDNTQILPFVILFVAAAVVAGVAVFFKKRKK</sequence>
<accession>A0A367FU71</accession>
<protein>
    <recommendedName>
        <fullName evidence="6">LPXTG cell wall anchor domain-containing protein</fullName>
    </recommendedName>
</protein>
<keyword evidence="3" id="KW-0732">Signal</keyword>
<feature type="compositionally biased region" description="Basic and acidic residues" evidence="1">
    <location>
        <begin position="276"/>
        <end position="289"/>
    </location>
</feature>
<feature type="region of interest" description="Disordered" evidence="1">
    <location>
        <begin position="457"/>
        <end position="541"/>
    </location>
</feature>
<name>A0A367FU71_9FIRM</name>
<feature type="compositionally biased region" description="Low complexity" evidence="1">
    <location>
        <begin position="290"/>
        <end position="299"/>
    </location>
</feature>
<feature type="compositionally biased region" description="Low complexity" evidence="1">
    <location>
        <begin position="495"/>
        <end position="523"/>
    </location>
</feature>
<evidence type="ECO:0000256" key="1">
    <source>
        <dbReference type="SAM" id="MobiDB-lite"/>
    </source>
</evidence>
<dbReference type="RefSeq" id="WP_114002778.1">
    <property type="nucleotide sequence ID" value="NZ_PSQG01000031.1"/>
</dbReference>
<feature type="region of interest" description="Disordered" evidence="1">
    <location>
        <begin position="124"/>
        <end position="342"/>
    </location>
</feature>
<feature type="compositionally biased region" description="Basic and acidic residues" evidence="1">
    <location>
        <begin position="167"/>
        <end position="185"/>
    </location>
</feature>
<feature type="compositionally biased region" description="Polar residues" evidence="1">
    <location>
        <begin position="531"/>
        <end position="541"/>
    </location>
</feature>
<feature type="compositionally biased region" description="Basic and acidic residues" evidence="1">
    <location>
        <begin position="192"/>
        <end position="202"/>
    </location>
</feature>
<feature type="compositionally biased region" description="Low complexity" evidence="1">
    <location>
        <begin position="468"/>
        <end position="489"/>
    </location>
</feature>
<gene>
    <name evidence="4" type="ORF">C4886_16220</name>
</gene>
<feature type="compositionally biased region" description="Low complexity" evidence="1">
    <location>
        <begin position="207"/>
        <end position="220"/>
    </location>
</feature>
<feature type="chain" id="PRO_5016569888" description="LPXTG cell wall anchor domain-containing protein" evidence="3">
    <location>
        <begin position="36"/>
        <end position="574"/>
    </location>
</feature>
<dbReference type="EMBL" id="PSQG01000031">
    <property type="protein sequence ID" value="RCH41895.1"/>
    <property type="molecule type" value="Genomic_DNA"/>
</dbReference>
<evidence type="ECO:0008006" key="6">
    <source>
        <dbReference type="Google" id="ProtNLM"/>
    </source>
</evidence>
<feature type="compositionally biased region" description="Acidic residues" evidence="1">
    <location>
        <begin position="126"/>
        <end position="144"/>
    </location>
</feature>
<evidence type="ECO:0000256" key="3">
    <source>
        <dbReference type="SAM" id="SignalP"/>
    </source>
</evidence>
<feature type="transmembrane region" description="Helical" evidence="2">
    <location>
        <begin position="549"/>
        <end position="569"/>
    </location>
</feature>
<proteinExistence type="predicted"/>
<keyword evidence="2" id="KW-0812">Transmembrane</keyword>
<feature type="compositionally biased region" description="Basic and acidic residues" evidence="1">
    <location>
        <begin position="305"/>
        <end position="323"/>
    </location>
</feature>
<feature type="signal peptide" evidence="3">
    <location>
        <begin position="1"/>
        <end position="35"/>
    </location>
</feature>
<keyword evidence="2" id="KW-1133">Transmembrane helix</keyword>
<evidence type="ECO:0000313" key="5">
    <source>
        <dbReference type="Proteomes" id="UP000253208"/>
    </source>
</evidence>
<organism evidence="4 5">
    <name type="scientific">Blautia obeum</name>
    <dbReference type="NCBI Taxonomy" id="40520"/>
    <lineage>
        <taxon>Bacteria</taxon>
        <taxon>Bacillati</taxon>
        <taxon>Bacillota</taxon>
        <taxon>Clostridia</taxon>
        <taxon>Lachnospirales</taxon>
        <taxon>Lachnospiraceae</taxon>
        <taxon>Blautia</taxon>
    </lineage>
</organism>
<evidence type="ECO:0000256" key="2">
    <source>
        <dbReference type="SAM" id="Phobius"/>
    </source>
</evidence>
<comment type="caution">
    <text evidence="4">The sequence shown here is derived from an EMBL/GenBank/DDBJ whole genome shotgun (WGS) entry which is preliminary data.</text>
</comment>
<reference evidence="4 5" key="1">
    <citation type="submission" date="2018-02" db="EMBL/GenBank/DDBJ databases">
        <title>Complete genome sequencing of Faecalibacterium prausnitzii strains isolated from the human gut.</title>
        <authorList>
            <person name="Fitzgerald B.C."/>
            <person name="Shkoporov A.N."/>
            <person name="Ross P.R."/>
            <person name="Hill C."/>
        </authorList>
    </citation>
    <scope>NUCLEOTIDE SEQUENCE [LARGE SCALE GENOMIC DNA]</scope>
    <source>
        <strain evidence="4 5">APC942/31-1</strain>
    </source>
</reference>
<dbReference type="Proteomes" id="UP000253208">
    <property type="component" value="Unassembled WGS sequence"/>
</dbReference>
<evidence type="ECO:0000313" key="4">
    <source>
        <dbReference type="EMBL" id="RCH41895.1"/>
    </source>
</evidence>